<dbReference type="AlphaFoldDB" id="A0A5N5HXH7"/>
<accession>A0A5N5HXH7</accession>
<evidence type="ECO:0000256" key="1">
    <source>
        <dbReference type="SAM" id="MobiDB-lite"/>
    </source>
</evidence>
<sequence>MASEFEPRKSDNGDEDWLFSLSVTWVGASSVNVGGGSAMASKVDDLVVNTAAVTPMRMARDEDVEKEEEARVEEEFMVEPAGAEWRR</sequence>
<gene>
    <name evidence="2" type="ORF">D8674_008401</name>
</gene>
<reference evidence="3" key="2">
    <citation type="submission" date="2019-10" db="EMBL/GenBank/DDBJ databases">
        <title>A de novo genome assembly of a pear dwarfing rootstock.</title>
        <authorList>
            <person name="Wang F."/>
            <person name="Wang J."/>
            <person name="Li S."/>
            <person name="Zhang Y."/>
            <person name="Fang M."/>
            <person name="Ma L."/>
            <person name="Zhao Y."/>
            <person name="Jiang S."/>
        </authorList>
    </citation>
    <scope>NUCLEOTIDE SEQUENCE [LARGE SCALE GENOMIC DNA]</scope>
</reference>
<protein>
    <submittedName>
        <fullName evidence="2">Uncharacterized protein</fullName>
    </submittedName>
</protein>
<keyword evidence="3" id="KW-1185">Reference proteome</keyword>
<feature type="region of interest" description="Disordered" evidence="1">
    <location>
        <begin position="59"/>
        <end position="87"/>
    </location>
</feature>
<dbReference type="EMBL" id="SMOL01000143">
    <property type="protein sequence ID" value="KAB2630882.1"/>
    <property type="molecule type" value="Genomic_DNA"/>
</dbReference>
<feature type="compositionally biased region" description="Acidic residues" evidence="1">
    <location>
        <begin position="64"/>
        <end position="77"/>
    </location>
</feature>
<evidence type="ECO:0000313" key="2">
    <source>
        <dbReference type="EMBL" id="KAB2630882.1"/>
    </source>
</evidence>
<name>A0A5N5HXH7_9ROSA</name>
<organism evidence="2 3">
    <name type="scientific">Pyrus ussuriensis x Pyrus communis</name>
    <dbReference type="NCBI Taxonomy" id="2448454"/>
    <lineage>
        <taxon>Eukaryota</taxon>
        <taxon>Viridiplantae</taxon>
        <taxon>Streptophyta</taxon>
        <taxon>Embryophyta</taxon>
        <taxon>Tracheophyta</taxon>
        <taxon>Spermatophyta</taxon>
        <taxon>Magnoliopsida</taxon>
        <taxon>eudicotyledons</taxon>
        <taxon>Gunneridae</taxon>
        <taxon>Pentapetalae</taxon>
        <taxon>rosids</taxon>
        <taxon>fabids</taxon>
        <taxon>Rosales</taxon>
        <taxon>Rosaceae</taxon>
        <taxon>Amygdaloideae</taxon>
        <taxon>Maleae</taxon>
        <taxon>Pyrus</taxon>
    </lineage>
</organism>
<dbReference type="Proteomes" id="UP000327157">
    <property type="component" value="Chromosome 12"/>
</dbReference>
<proteinExistence type="predicted"/>
<comment type="caution">
    <text evidence="2">The sequence shown here is derived from an EMBL/GenBank/DDBJ whole genome shotgun (WGS) entry which is preliminary data.</text>
</comment>
<reference evidence="2 3" key="1">
    <citation type="submission" date="2019-09" db="EMBL/GenBank/DDBJ databases">
        <authorList>
            <person name="Ou C."/>
        </authorList>
    </citation>
    <scope>NUCLEOTIDE SEQUENCE [LARGE SCALE GENOMIC DNA]</scope>
    <source>
        <strain evidence="2">S2</strain>
        <tissue evidence="2">Leaf</tissue>
    </source>
</reference>
<reference evidence="2 3" key="3">
    <citation type="submission" date="2019-11" db="EMBL/GenBank/DDBJ databases">
        <title>A de novo genome assembly of a pear dwarfing rootstock.</title>
        <authorList>
            <person name="Wang F."/>
            <person name="Wang J."/>
            <person name="Li S."/>
            <person name="Zhang Y."/>
            <person name="Fang M."/>
            <person name="Ma L."/>
            <person name="Zhao Y."/>
            <person name="Jiang S."/>
        </authorList>
    </citation>
    <scope>NUCLEOTIDE SEQUENCE [LARGE SCALE GENOMIC DNA]</scope>
    <source>
        <strain evidence="2">S2</strain>
        <tissue evidence="2">Leaf</tissue>
    </source>
</reference>
<evidence type="ECO:0000313" key="3">
    <source>
        <dbReference type="Proteomes" id="UP000327157"/>
    </source>
</evidence>